<evidence type="ECO:0000313" key="2">
    <source>
        <dbReference type="Proteomes" id="UP000575083"/>
    </source>
</evidence>
<name>A0A7X0PH43_9BURK</name>
<accession>A0A7X0PH43</accession>
<proteinExistence type="predicted"/>
<dbReference type="Gene3D" id="2.160.10.10">
    <property type="entry name" value="Hexapeptide repeat proteins"/>
    <property type="match status" value="1"/>
</dbReference>
<evidence type="ECO:0000313" key="1">
    <source>
        <dbReference type="EMBL" id="MBB6561499.1"/>
    </source>
</evidence>
<dbReference type="InterPro" id="IPR011004">
    <property type="entry name" value="Trimer_LpxA-like_sf"/>
</dbReference>
<organism evidence="1 2">
    <name type="scientific">Acidovorax soli</name>
    <dbReference type="NCBI Taxonomy" id="592050"/>
    <lineage>
        <taxon>Bacteria</taxon>
        <taxon>Pseudomonadati</taxon>
        <taxon>Pseudomonadota</taxon>
        <taxon>Betaproteobacteria</taxon>
        <taxon>Burkholderiales</taxon>
        <taxon>Comamonadaceae</taxon>
        <taxon>Acidovorax</taxon>
    </lineage>
</organism>
<gene>
    <name evidence="1" type="ORF">HNP48_004192</name>
</gene>
<reference evidence="1 2" key="1">
    <citation type="submission" date="2020-08" db="EMBL/GenBank/DDBJ databases">
        <title>Functional genomics of gut bacteria from endangered species of beetles.</title>
        <authorList>
            <person name="Carlos-Shanley C."/>
        </authorList>
    </citation>
    <scope>NUCLEOTIDE SEQUENCE [LARGE SCALE GENOMIC DNA]</scope>
    <source>
        <strain evidence="1 2">S00198</strain>
    </source>
</reference>
<comment type="caution">
    <text evidence="1">The sequence shown here is derived from an EMBL/GenBank/DDBJ whole genome shotgun (WGS) entry which is preliminary data.</text>
</comment>
<dbReference type="EMBL" id="JACHLK010000008">
    <property type="protein sequence ID" value="MBB6561499.1"/>
    <property type="molecule type" value="Genomic_DNA"/>
</dbReference>
<dbReference type="EC" id="2.3.1.30" evidence="1"/>
<keyword evidence="1" id="KW-0012">Acyltransferase</keyword>
<dbReference type="SUPFAM" id="SSF51161">
    <property type="entry name" value="Trimeric LpxA-like enzymes"/>
    <property type="match status" value="1"/>
</dbReference>
<dbReference type="GO" id="GO:0009001">
    <property type="term" value="F:serine O-acetyltransferase activity"/>
    <property type="evidence" value="ECO:0007669"/>
    <property type="project" value="UniProtKB-EC"/>
</dbReference>
<dbReference type="Proteomes" id="UP000575083">
    <property type="component" value="Unassembled WGS sequence"/>
</dbReference>
<keyword evidence="1" id="KW-0808">Transferase</keyword>
<keyword evidence="2" id="KW-1185">Reference proteome</keyword>
<dbReference type="RefSeq" id="WP_260420307.1">
    <property type="nucleotide sequence ID" value="NZ_JACHLK010000008.1"/>
</dbReference>
<dbReference type="AlphaFoldDB" id="A0A7X0PH43"/>
<sequence>MTKLVHLTHAELLHYLVRQLEHFFPDGLDPDAREVLRPHMDPALARLGHCIDAVRMWKPGEFDHLHSSQYTIFLYYLANTVWKATGNRRLCAKLFGLNKALNGIDLFYEIEMPPVFFIGHSVGIVFAKATYGNHLVIYQNSTVGKNHGVGPVLGDGVVMYPGTAIIGGCQVGDGTVLSQGVSLINTDTPGHCTVYAGQGGAVVCKPSRRDVLADIFRL</sequence>
<protein>
    <submittedName>
        <fullName evidence="1">Serine O-acetyltransferase</fullName>
        <ecNumber evidence="1">2.3.1.30</ecNumber>
    </submittedName>
</protein>